<dbReference type="Proteomes" id="UP000466906">
    <property type="component" value="Chromosome"/>
</dbReference>
<dbReference type="InterPro" id="IPR001763">
    <property type="entry name" value="Rhodanese-like_dom"/>
</dbReference>
<evidence type="ECO:0000256" key="1">
    <source>
        <dbReference type="ARBA" id="ARBA00023015"/>
    </source>
</evidence>
<reference evidence="6 7" key="1">
    <citation type="journal article" date="2019" name="Emerg. Microbes Infect.">
        <title>Comprehensive subspecies identification of 175 nontuberculous mycobacteria species based on 7547 genomic profiles.</title>
        <authorList>
            <person name="Matsumoto Y."/>
            <person name="Kinjo T."/>
            <person name="Motooka D."/>
            <person name="Nabeya D."/>
            <person name="Jung N."/>
            <person name="Uechi K."/>
            <person name="Horii T."/>
            <person name="Iida T."/>
            <person name="Fujita J."/>
            <person name="Nakamura S."/>
        </authorList>
    </citation>
    <scope>NUCLEOTIDE SEQUENCE [LARGE SCALE GENOMIC DNA]</scope>
    <source>
        <strain evidence="6 7">JCM 12272</strain>
    </source>
</reference>
<proteinExistence type="predicted"/>
<dbReference type="PANTHER" id="PTHR43132:SF8">
    <property type="entry name" value="HTH-TYPE TRANSCRIPTIONAL REGULATOR KMTR"/>
    <property type="match status" value="1"/>
</dbReference>
<dbReference type="EMBL" id="AP022565">
    <property type="protein sequence ID" value="BBX28249.1"/>
    <property type="molecule type" value="Genomic_DNA"/>
</dbReference>
<evidence type="ECO:0000256" key="2">
    <source>
        <dbReference type="ARBA" id="ARBA00023125"/>
    </source>
</evidence>
<dbReference type="PROSITE" id="PS00380">
    <property type="entry name" value="RHODANESE_1"/>
    <property type="match status" value="1"/>
</dbReference>
<name>A0A6N4UUZ9_9MYCO</name>
<dbReference type="NCBIfam" id="NF033788">
    <property type="entry name" value="HTH_metalloreg"/>
    <property type="match status" value="1"/>
</dbReference>
<dbReference type="GO" id="GO:0004792">
    <property type="term" value="F:thiosulfate-cyanide sulfurtransferase activity"/>
    <property type="evidence" value="ECO:0007669"/>
    <property type="project" value="InterPro"/>
</dbReference>
<dbReference type="GO" id="GO:0003677">
    <property type="term" value="F:DNA binding"/>
    <property type="evidence" value="ECO:0007669"/>
    <property type="project" value="UniProtKB-KW"/>
</dbReference>
<keyword evidence="2" id="KW-0238">DNA-binding</keyword>
<evidence type="ECO:0000259" key="4">
    <source>
        <dbReference type="PROSITE" id="PS50206"/>
    </source>
</evidence>
<feature type="domain" description="HTH arsR-type" evidence="5">
    <location>
        <begin position="8"/>
        <end position="102"/>
    </location>
</feature>
<dbReference type="SUPFAM" id="SSF52821">
    <property type="entry name" value="Rhodanese/Cell cycle control phosphatase"/>
    <property type="match status" value="1"/>
</dbReference>
<dbReference type="InterPro" id="IPR036873">
    <property type="entry name" value="Rhodanese-like_dom_sf"/>
</dbReference>
<keyword evidence="1" id="KW-0805">Transcription regulation</keyword>
<dbReference type="KEGG" id="malv:MALV_33740"/>
<dbReference type="GO" id="GO:0003700">
    <property type="term" value="F:DNA-binding transcription factor activity"/>
    <property type="evidence" value="ECO:0007669"/>
    <property type="project" value="InterPro"/>
</dbReference>
<feature type="domain" description="Rhodanese" evidence="4">
    <location>
        <begin position="135"/>
        <end position="224"/>
    </location>
</feature>
<dbReference type="Gene3D" id="3.40.250.10">
    <property type="entry name" value="Rhodanese-like domain"/>
    <property type="match status" value="1"/>
</dbReference>
<dbReference type="InterPro" id="IPR051011">
    <property type="entry name" value="Metal_resp_trans_reg"/>
</dbReference>
<evidence type="ECO:0000259" key="5">
    <source>
        <dbReference type="PROSITE" id="PS50987"/>
    </source>
</evidence>
<dbReference type="PRINTS" id="PR00778">
    <property type="entry name" value="HTHARSR"/>
</dbReference>
<accession>A0A6N4UUZ9</accession>
<evidence type="ECO:0000313" key="7">
    <source>
        <dbReference type="Proteomes" id="UP000466906"/>
    </source>
</evidence>
<dbReference type="InterPro" id="IPR036390">
    <property type="entry name" value="WH_DNA-bd_sf"/>
</dbReference>
<dbReference type="Pfam" id="PF12840">
    <property type="entry name" value="HTH_20"/>
    <property type="match status" value="1"/>
</dbReference>
<keyword evidence="7" id="KW-1185">Reference proteome</keyword>
<dbReference type="SMART" id="SM00450">
    <property type="entry name" value="RHOD"/>
    <property type="match status" value="1"/>
</dbReference>
<dbReference type="InterPro" id="IPR001307">
    <property type="entry name" value="Thiosulphate_STrfase_CS"/>
</dbReference>
<dbReference type="Gene3D" id="1.10.10.10">
    <property type="entry name" value="Winged helix-like DNA-binding domain superfamily/Winged helix DNA-binding domain"/>
    <property type="match status" value="1"/>
</dbReference>
<organism evidence="6 7">
    <name type="scientific">Mycolicibacterium alvei</name>
    <dbReference type="NCBI Taxonomy" id="67081"/>
    <lineage>
        <taxon>Bacteria</taxon>
        <taxon>Bacillati</taxon>
        <taxon>Actinomycetota</taxon>
        <taxon>Actinomycetes</taxon>
        <taxon>Mycobacteriales</taxon>
        <taxon>Mycobacteriaceae</taxon>
        <taxon>Mycolicibacterium</taxon>
    </lineage>
</organism>
<dbReference type="Pfam" id="PF00581">
    <property type="entry name" value="Rhodanese"/>
    <property type="match status" value="1"/>
</dbReference>
<dbReference type="InterPro" id="IPR011991">
    <property type="entry name" value="ArsR-like_HTH"/>
</dbReference>
<evidence type="ECO:0000313" key="6">
    <source>
        <dbReference type="EMBL" id="BBX28249.1"/>
    </source>
</evidence>
<dbReference type="AlphaFoldDB" id="A0A6N4UUZ9"/>
<protein>
    <submittedName>
        <fullName evidence="6">ArsR family transcriptional regulator</fullName>
    </submittedName>
</protein>
<keyword evidence="3" id="KW-0804">Transcription</keyword>
<dbReference type="InterPro" id="IPR001845">
    <property type="entry name" value="HTH_ArsR_DNA-bd_dom"/>
</dbReference>
<dbReference type="PANTHER" id="PTHR43132">
    <property type="entry name" value="ARSENICAL RESISTANCE OPERON REPRESSOR ARSR-RELATED"/>
    <property type="match status" value="1"/>
</dbReference>
<dbReference type="PROSITE" id="PS50206">
    <property type="entry name" value="RHODANESE_3"/>
    <property type="match status" value="1"/>
</dbReference>
<dbReference type="SMART" id="SM00418">
    <property type="entry name" value="HTH_ARSR"/>
    <property type="match status" value="1"/>
</dbReference>
<evidence type="ECO:0000256" key="3">
    <source>
        <dbReference type="ARBA" id="ARBA00023163"/>
    </source>
</evidence>
<dbReference type="CDD" id="cd00158">
    <property type="entry name" value="RHOD"/>
    <property type="match status" value="1"/>
</dbReference>
<dbReference type="CDD" id="cd00090">
    <property type="entry name" value="HTH_ARSR"/>
    <property type="match status" value="1"/>
</dbReference>
<gene>
    <name evidence="6" type="ORF">MALV_33740</name>
</gene>
<dbReference type="SUPFAM" id="SSF46785">
    <property type="entry name" value="Winged helix' DNA-binding domain"/>
    <property type="match status" value="1"/>
</dbReference>
<sequence length="226" mass="24489">MVMGSSPAKTHLYEEFAASGKALSHASRLELLDLLSQAERSVEALARAAGLNLTTASSHLQVLKQSGFVETRREGVKIYYRLAGDDVAQLLVLLRTVADRRRAQVSAARDTYLGGPAGVGIESHELRSRIDDRDDDARVVVLDVRPGEEFLAGHIPGAVSIPVDELADRITELPTDADIVVYCRGEYCGYAHDAVRTLTADGRRAVRLNDGMVEWRLAGHPVSTGA</sequence>
<dbReference type="PROSITE" id="PS50987">
    <property type="entry name" value="HTH_ARSR_2"/>
    <property type="match status" value="1"/>
</dbReference>
<dbReference type="InterPro" id="IPR036388">
    <property type="entry name" value="WH-like_DNA-bd_sf"/>
</dbReference>